<dbReference type="AlphaFoldDB" id="E4YNB9"/>
<feature type="transmembrane region" description="Helical" evidence="8">
    <location>
        <begin position="559"/>
        <end position="582"/>
    </location>
</feature>
<evidence type="ECO:0000256" key="8">
    <source>
        <dbReference type="SAM" id="Phobius"/>
    </source>
</evidence>
<evidence type="ECO:0000256" key="4">
    <source>
        <dbReference type="ARBA" id="ARBA00022692"/>
    </source>
</evidence>
<evidence type="ECO:0000256" key="2">
    <source>
        <dbReference type="ARBA" id="ARBA00005808"/>
    </source>
</evidence>
<evidence type="ECO:0000256" key="7">
    <source>
        <dbReference type="SAM" id="MobiDB-lite"/>
    </source>
</evidence>
<gene>
    <name evidence="9" type="ORF">GSOID_T00030029001</name>
</gene>
<feature type="transmembrane region" description="Helical" evidence="8">
    <location>
        <begin position="419"/>
        <end position="447"/>
    </location>
</feature>
<feature type="region of interest" description="Disordered" evidence="7">
    <location>
        <begin position="645"/>
        <end position="673"/>
    </location>
</feature>
<dbReference type="GO" id="GO:0044341">
    <property type="term" value="P:sodium-dependent phosphate transport"/>
    <property type="evidence" value="ECO:0007669"/>
    <property type="project" value="InterPro"/>
</dbReference>
<keyword evidence="6 8" id="KW-0472">Membrane</keyword>
<sequence length="673" mass="73764">MIQSEFESFWLFFGILYSRFYHFLAILRNNDTLKFYPENIKLDMGRPSNSSVVPIPDEKADSSPKDASSIESAPAENRCRQITLNVIKVMLAIFFVYTFIFAIGLLSDSFQVLGGAFLNDVIASIKDILENPFCGFCMGLLLTVLCQSSSTATSIFITLVGSGLFTVKVGIYCIYGANVGTAITSTLVAFGNVAEKKEFAAAMACAAIPAVYDILIVLVLFPLEIIFDMMQLLTGLMVAPFADCEDDCNSDELDFDPIGAITEPIQKYILVKNKDGLGLPDYNGTFVNYCRTTLGNDTSLCTDFCDYPEKDGCPPGGSTCMQAGPSYDCTFMDYDAADTFVVKFTDSCVQKEQHMFVNSCMSDEAIGGICFFISFVMMYGSLVGVVKCLKSVLVGSITDLLKKNVDKNLPSPFGWLTDYLYIISGVLLTFAVQSSSIVLSILTPIVAIGVISVERAYPITAGANLGTTITGLIAAFANASGDFSGALQVSLSHVMFNSFGIVLFFVIPMTRYPVIQGSLWIGKMSARYRWWAILYTILAFVVIPLALFGISLVDETAGPIIALVIMYVFAVAIGVIAFITWLQQNHPKVLPKFLKSWKFLPVCMRSIRPIHNAICGNPKLMCCKCCSEELPDKEASVAVDQNGVENHNFDDSEKQELENTNENENKEKVITDL</sequence>
<feature type="compositionally biased region" description="Basic and acidic residues" evidence="7">
    <location>
        <begin position="647"/>
        <end position="673"/>
    </location>
</feature>
<dbReference type="Proteomes" id="UP000011014">
    <property type="component" value="Unassembled WGS sequence"/>
</dbReference>
<comment type="subcellular location">
    <subcellularLocation>
        <location evidence="1">Apical cell membrane</location>
        <topology evidence="1">Multi-pass membrane protein</topology>
    </subcellularLocation>
</comment>
<evidence type="ECO:0000256" key="3">
    <source>
        <dbReference type="ARBA" id="ARBA00022475"/>
    </source>
</evidence>
<evidence type="ECO:0000256" key="6">
    <source>
        <dbReference type="ARBA" id="ARBA00023136"/>
    </source>
</evidence>
<keyword evidence="3" id="KW-1003">Cell membrane</keyword>
<feature type="transmembrane region" description="Helical" evidence="8">
    <location>
        <begin position="459"/>
        <end position="479"/>
    </location>
</feature>
<feature type="region of interest" description="Disordered" evidence="7">
    <location>
        <begin position="47"/>
        <end position="72"/>
    </location>
</feature>
<keyword evidence="4 8" id="KW-0812">Transmembrane</keyword>
<feature type="transmembrane region" description="Helical" evidence="8">
    <location>
        <begin position="199"/>
        <end position="221"/>
    </location>
</feature>
<comment type="similarity">
    <text evidence="2">Belongs to the SLC34A transporter family.</text>
</comment>
<feature type="transmembrane region" description="Helical" evidence="8">
    <location>
        <begin position="6"/>
        <end position="27"/>
    </location>
</feature>
<keyword evidence="5 8" id="KW-1133">Transmembrane helix</keyword>
<evidence type="ECO:0000313" key="9">
    <source>
        <dbReference type="EMBL" id="CBY36967.1"/>
    </source>
</evidence>
<evidence type="ECO:0000256" key="1">
    <source>
        <dbReference type="ARBA" id="ARBA00004424"/>
    </source>
</evidence>
<dbReference type="Pfam" id="PF02690">
    <property type="entry name" value="Na_Pi_cotrans"/>
    <property type="match status" value="2"/>
</dbReference>
<dbReference type="EMBL" id="FN654877">
    <property type="protein sequence ID" value="CBY36967.1"/>
    <property type="molecule type" value="Genomic_DNA"/>
</dbReference>
<proteinExistence type="inferred from homology"/>
<evidence type="ECO:0000256" key="5">
    <source>
        <dbReference type="ARBA" id="ARBA00022989"/>
    </source>
</evidence>
<name>E4YNB9_OIKDI</name>
<dbReference type="GO" id="GO:0016324">
    <property type="term" value="C:apical plasma membrane"/>
    <property type="evidence" value="ECO:0007669"/>
    <property type="project" value="UniProtKB-SubCell"/>
</dbReference>
<dbReference type="PANTHER" id="PTHR10010:SF46">
    <property type="entry name" value="SODIUM-DEPENDENT PHOSPHATE TRANSPORT PROTEIN 2B"/>
    <property type="match status" value="1"/>
</dbReference>
<dbReference type="InterPro" id="IPR003841">
    <property type="entry name" value="Na/Pi_transpt"/>
</dbReference>
<feature type="transmembrane region" description="Helical" evidence="8">
    <location>
        <begin position="528"/>
        <end position="553"/>
    </location>
</feature>
<feature type="transmembrane region" description="Helical" evidence="8">
    <location>
        <begin position="139"/>
        <end position="160"/>
    </location>
</feature>
<protein>
    <submittedName>
        <fullName evidence="9">Uncharacterized protein</fullName>
    </submittedName>
</protein>
<feature type="transmembrane region" description="Helical" evidence="8">
    <location>
        <begin position="172"/>
        <end position="193"/>
    </location>
</feature>
<organism evidence="9">
    <name type="scientific">Oikopleura dioica</name>
    <name type="common">Tunicate</name>
    <dbReference type="NCBI Taxonomy" id="34765"/>
    <lineage>
        <taxon>Eukaryota</taxon>
        <taxon>Metazoa</taxon>
        <taxon>Chordata</taxon>
        <taxon>Tunicata</taxon>
        <taxon>Appendicularia</taxon>
        <taxon>Copelata</taxon>
        <taxon>Oikopleuridae</taxon>
        <taxon>Oikopleura</taxon>
    </lineage>
</organism>
<accession>E4YNB9</accession>
<feature type="transmembrane region" description="Helical" evidence="8">
    <location>
        <begin position="485"/>
        <end position="507"/>
    </location>
</feature>
<feature type="transmembrane region" description="Helical" evidence="8">
    <location>
        <begin position="365"/>
        <end position="386"/>
    </location>
</feature>
<feature type="transmembrane region" description="Helical" evidence="8">
    <location>
        <begin position="86"/>
        <end position="106"/>
    </location>
</feature>
<dbReference type="PANTHER" id="PTHR10010">
    <property type="entry name" value="SOLUTE CARRIER FAMILY 34 SODIUM PHOSPHATE , MEMBER 2-RELATED"/>
    <property type="match status" value="1"/>
</dbReference>
<reference evidence="9" key="1">
    <citation type="journal article" date="2010" name="Science">
        <title>Plasticity of animal genome architecture unmasked by rapid evolution of a pelagic tunicate.</title>
        <authorList>
            <person name="Denoeud F."/>
            <person name="Henriet S."/>
            <person name="Mungpakdee S."/>
            <person name="Aury J.M."/>
            <person name="Da Silva C."/>
            <person name="Brinkmann H."/>
            <person name="Mikhaleva J."/>
            <person name="Olsen L.C."/>
            <person name="Jubin C."/>
            <person name="Canestro C."/>
            <person name="Bouquet J.M."/>
            <person name="Danks G."/>
            <person name="Poulain J."/>
            <person name="Campsteijn C."/>
            <person name="Adamski M."/>
            <person name="Cross I."/>
            <person name="Yadetie F."/>
            <person name="Muffato M."/>
            <person name="Louis A."/>
            <person name="Butcher S."/>
            <person name="Tsagkogeorga G."/>
            <person name="Konrad A."/>
            <person name="Singh S."/>
            <person name="Jensen M.F."/>
            <person name="Cong E.H."/>
            <person name="Eikeseth-Otteraa H."/>
            <person name="Noel B."/>
            <person name="Anthouard V."/>
            <person name="Porcel B.M."/>
            <person name="Kachouri-Lafond R."/>
            <person name="Nishino A."/>
            <person name="Ugolini M."/>
            <person name="Chourrout P."/>
            <person name="Nishida H."/>
            <person name="Aasland R."/>
            <person name="Huzurbazar S."/>
            <person name="Westhof E."/>
            <person name="Delsuc F."/>
            <person name="Lehrach H."/>
            <person name="Reinhardt R."/>
            <person name="Weissenbach J."/>
            <person name="Roy S.W."/>
            <person name="Artiguenave F."/>
            <person name="Postlethwait J.H."/>
            <person name="Manak J.R."/>
            <person name="Thompson E.M."/>
            <person name="Jaillon O."/>
            <person name="Du Pasquier L."/>
            <person name="Boudinot P."/>
            <person name="Liberles D.A."/>
            <person name="Volff J.N."/>
            <person name="Philippe H."/>
            <person name="Lenhard B."/>
            <person name="Roest Crollius H."/>
            <person name="Wincker P."/>
            <person name="Chourrout D."/>
        </authorList>
    </citation>
    <scope>NUCLEOTIDE SEQUENCE [LARGE SCALE GENOMIC DNA]</scope>
</reference>
<dbReference type="GO" id="GO:0005436">
    <property type="term" value="F:sodium:phosphate symporter activity"/>
    <property type="evidence" value="ECO:0007669"/>
    <property type="project" value="InterPro"/>
</dbReference>